<dbReference type="EMBL" id="MCFE01000101">
    <property type="protein sequence ID" value="ORX99183.1"/>
    <property type="molecule type" value="Genomic_DNA"/>
</dbReference>
<comment type="caution">
    <text evidence="2">The sequence shown here is derived from an EMBL/GenBank/DDBJ whole genome shotgun (WGS) entry which is preliminary data.</text>
</comment>
<feature type="region of interest" description="Disordered" evidence="1">
    <location>
        <begin position="66"/>
        <end position="149"/>
    </location>
</feature>
<feature type="compositionally biased region" description="Basic and acidic residues" evidence="1">
    <location>
        <begin position="137"/>
        <end position="149"/>
    </location>
</feature>
<sequence>MLDYFFDFMLMENLLGSCNRKLRKYNRSKKRDQHLRNRLLLINFRKAAKREIAALNEDEEIEFVEVPIPSQSSPQSLDAMAETNDGSDASPREVSSSCGVDEPSCQPMSHEPNALFHPPSSPTSGKRCSQGVWSEEDSMRADKRARFCV</sequence>
<dbReference type="InParanoid" id="A0A1Y1YMV0"/>
<proteinExistence type="predicted"/>
<evidence type="ECO:0000313" key="2">
    <source>
        <dbReference type="EMBL" id="ORX99183.1"/>
    </source>
</evidence>
<reference evidence="2 3" key="1">
    <citation type="submission" date="2016-07" db="EMBL/GenBank/DDBJ databases">
        <title>Pervasive Adenine N6-methylation of Active Genes in Fungi.</title>
        <authorList>
            <consortium name="DOE Joint Genome Institute"/>
            <person name="Mondo S.J."/>
            <person name="Dannebaum R.O."/>
            <person name="Kuo R.C."/>
            <person name="Labutti K."/>
            <person name="Haridas S."/>
            <person name="Kuo A."/>
            <person name="Salamov A."/>
            <person name="Ahrendt S.R."/>
            <person name="Lipzen A."/>
            <person name="Sullivan W."/>
            <person name="Andreopoulos W.B."/>
            <person name="Clum A."/>
            <person name="Lindquist E."/>
            <person name="Daum C."/>
            <person name="Ramamoorthy G.K."/>
            <person name="Gryganskyi A."/>
            <person name="Culley D."/>
            <person name="Magnuson J.K."/>
            <person name="James T.Y."/>
            <person name="O'Malley M.A."/>
            <person name="Stajich J.E."/>
            <person name="Spatafora J.W."/>
            <person name="Visel A."/>
            <person name="Grigoriev I.V."/>
        </authorList>
    </citation>
    <scope>NUCLEOTIDE SEQUENCE [LARGE SCALE GENOMIC DNA]</scope>
    <source>
        <strain evidence="2 3">CBS 931.73</strain>
    </source>
</reference>
<dbReference type="Proteomes" id="UP000193498">
    <property type="component" value="Unassembled WGS sequence"/>
</dbReference>
<keyword evidence="3" id="KW-1185">Reference proteome</keyword>
<dbReference type="AlphaFoldDB" id="A0A1Y1YMV0"/>
<organism evidence="2 3">
    <name type="scientific">Basidiobolus meristosporus CBS 931.73</name>
    <dbReference type="NCBI Taxonomy" id="1314790"/>
    <lineage>
        <taxon>Eukaryota</taxon>
        <taxon>Fungi</taxon>
        <taxon>Fungi incertae sedis</taxon>
        <taxon>Zoopagomycota</taxon>
        <taxon>Entomophthoromycotina</taxon>
        <taxon>Basidiobolomycetes</taxon>
        <taxon>Basidiobolales</taxon>
        <taxon>Basidiobolaceae</taxon>
        <taxon>Basidiobolus</taxon>
    </lineage>
</organism>
<protein>
    <submittedName>
        <fullName evidence="2">Uncharacterized protein</fullName>
    </submittedName>
</protein>
<accession>A0A1Y1YMV0</accession>
<evidence type="ECO:0000313" key="3">
    <source>
        <dbReference type="Proteomes" id="UP000193498"/>
    </source>
</evidence>
<gene>
    <name evidence="2" type="ORF">K493DRAFT_313329</name>
</gene>
<name>A0A1Y1YMV0_9FUNG</name>
<evidence type="ECO:0000256" key="1">
    <source>
        <dbReference type="SAM" id="MobiDB-lite"/>
    </source>
</evidence>